<accession>A0AC34F6E0</accession>
<protein>
    <submittedName>
        <fullName evidence="2">Cystatin domain-containing protein</fullName>
    </submittedName>
</protein>
<organism evidence="1 2">
    <name type="scientific">Panagrolaimus sp. ES5</name>
    <dbReference type="NCBI Taxonomy" id="591445"/>
    <lineage>
        <taxon>Eukaryota</taxon>
        <taxon>Metazoa</taxon>
        <taxon>Ecdysozoa</taxon>
        <taxon>Nematoda</taxon>
        <taxon>Chromadorea</taxon>
        <taxon>Rhabditida</taxon>
        <taxon>Tylenchina</taxon>
        <taxon>Panagrolaimomorpha</taxon>
        <taxon>Panagrolaimoidea</taxon>
        <taxon>Panagrolaimidae</taxon>
        <taxon>Panagrolaimus</taxon>
    </lineage>
</organism>
<reference evidence="2" key="1">
    <citation type="submission" date="2022-11" db="UniProtKB">
        <authorList>
            <consortium name="WormBaseParasite"/>
        </authorList>
    </citation>
    <scope>IDENTIFICATION</scope>
</reference>
<evidence type="ECO:0000313" key="2">
    <source>
        <dbReference type="WBParaSite" id="ES5_v2.g12661.t1"/>
    </source>
</evidence>
<dbReference type="WBParaSite" id="ES5_v2.g12661.t1">
    <property type="protein sequence ID" value="ES5_v2.g12661.t1"/>
    <property type="gene ID" value="ES5_v2.g12661"/>
</dbReference>
<sequence length="131" mass="14705">MFFRVFLFTSIMLLLTDAQKITTLGPAPGAPGNMDTKSLKVQELANKIMTKYNTVSNDPYYYTYVEVISATEQVVAGLLYRIKLSIGKTDCLKNQVSAAANLCNVDKNSIKEINARIVDQPWLNIFEITFE</sequence>
<dbReference type="Proteomes" id="UP000887579">
    <property type="component" value="Unplaced"/>
</dbReference>
<proteinExistence type="predicted"/>
<evidence type="ECO:0000313" key="1">
    <source>
        <dbReference type="Proteomes" id="UP000887579"/>
    </source>
</evidence>
<name>A0AC34F6E0_9BILA</name>